<dbReference type="InterPro" id="IPR015925">
    <property type="entry name" value="Ryanodine_IP3_receptor"/>
</dbReference>
<feature type="transmembrane region" description="Helical" evidence="1">
    <location>
        <begin position="2627"/>
        <end position="2646"/>
    </location>
</feature>
<dbReference type="Pfam" id="PF08454">
    <property type="entry name" value="RIH_assoc"/>
    <property type="match status" value="1"/>
</dbReference>
<protein>
    <recommendedName>
        <fullName evidence="2">RyR/IP3R Homology associated domain-containing protein</fullName>
    </recommendedName>
</protein>
<feature type="transmembrane region" description="Helical" evidence="1">
    <location>
        <begin position="2544"/>
        <end position="2565"/>
    </location>
</feature>
<proteinExistence type="predicted"/>
<comment type="caution">
    <text evidence="3">The sequence shown here is derived from an EMBL/GenBank/DDBJ whole genome shotgun (WGS) entry which is preliminary data.</text>
</comment>
<sequence>MDQNIQLMQVCSNDEILIQCSDMFLSSDGFYPPFIKMKSQLQIENMIFHIFPVQFDNDDMQILNQQEIIQYSQDIVIQLAKSNKFICVIVHNDKCILSLTNILDRTTLFRIQPCYKSQIQNSNKVSFDDDIFLMYSPENITLQTLEQQSDLFVNVNENMQQTSDFIIQTMKQTTFKLKKHIKDNQSTSFCYGSLIKIKQIERDSYLELTTNENIHQNPHNNNLHMTDVQTQYQRIYSKNKTVFWRSGERNQQNIDLLLYDIWRLYHPQKINQQIKQGDQFYIQNLSGNFYLNGDQICQNYQDASLFSFIEEESINNKLYYIICNNQYLSYKIINENNFNQIQDKQLVEYKTKKSKLDLLQFDLISNVDFVHQNWLDNIVQLIYQLNLKYQLHYDDINSFIKNQSINDGKFDELFFQLQQLEIALNDLTIFCVADEEKPKIIDKNAIYYLKMNQYNQDLLRKKVIVQSLLEFIEIVKWQYEYTQIIEQNKIESNNDIPIQDLNIQFLFQLNTILNQIFLFFEAFSSNNDYNSQMIFLAYFKLKQYLGYNVGAFYCLIRLFENNANLIPVAGIMPFIGDSEKDFDISLIKRSTRINTILTKQQNQIKSQTLIDEIFERANYCLQILNKRFWGNIMKILSVLCLQNDKACFNNQINIGKHIIQGPKILLQFVIKEDNLLYVQIDDNQYELNQIYVQSSKANKEFMKDIIECKNFLDSQLNLIGLLCQERNYENIQFYRTKLPQKTLINYISYSGNAESLRCRLIIILMNLYVDCYPYQPKQIPKLIFNLNKLYGSVQQPQSNGFNAESSSLELQEFQKKSFNKQLTRQFTINDTKAIEKLLTITQELVKLNLIQQNQINLSLSVCKILQMFYKLYTFNLPQNKEFHEKYFDVNLLIQAYTLLPQSLEQNQPLQEQVQQFQQFQEQKEIFNQMSIILIDFLLLYFKQKETKILIQIIKTSQQFDYLDFSQQYNYNHYEKIKENTFLLLKHKQSQTETQLKAFNLMESLYQPKRNIIKRLQKCLFLENQEEVSLYQYIKLMILQLKELESAYEKQQLYQNCINSLINLNQQIKKSQNLLLIQKILRILNVDYILLDFLESYQQICQLITQKFNKSNNDNRYILEINNEEESILQFCTQSFIILKYQCNGNNLNKQRVLSKFNQFDEFLKCLDLGQYDLLQEIYSESYENIESASSRIIYLLLDNFNLGSLKVLESLVIQQNISSNKNLFEIIQQIQNTKKFKQQLGFQDNSLEKILSQSKFQTFQKQFLIGNVPYIFQIQGIQFILYLLKFSNPQGCKVLADAFPLQQVIKYCTQLKDIFKPTFEDLNIAILDTILKTQLIKLFNALLNYKEIIKYDDEIQQNIVQFIEKETKAFENKVVILDYQMRSTNETQKKYDYINSNFKFKIQKKAKETQQLFQQIQSGSENDSDSDQKEDEQLKECQKQMACFSLQFNFDCLYFNNYAMLLLNVFLNLAQLIQEQIENQEESKSKSGSRASSTLARQMSLSQAFAESNVNDMNQSLKLRPFHNLKVKIDLFLKQIEEYLKLNLTKWEIIENGHFLIEKSQQLKILFLRKLEFQNCNLDLIEQQKKDQVVDPYCSPIYCNDNRIHELVLLKNKSENKFIDKQINSFFMNDQILAIENFEMYFEIYKQQLFMNEDFEIISENFPKTIVPLINSFQSSMNNLNKNYKIVKKILKFLWHMLDMHTYIRDDYIQTVKIYELNKKGKYHSKSEQILQIKAIKAFQNLIVNQGFFEIFLQFCNQYDKIKIVQQSELYLLNKKKKEKLLYQFLLTSIRLVRGVESANQFAQQKLMQEILKTKSNYLLKIFANIFERYQQQDETLKLRSLILHDINRVYLAYEFNEIHRLEQKKNAMKLGILQVQMKLIQLLAEDHFRPFQDFFREQIGFAQNYDIIQHLMNILLNFFNQESFYSLSQDDYILILNCFDCLKENIQGPCPQNQEKLCQPQFLRLCCKLLGFDDSQIKFLNLYQRFSKIDQTLLNQEKERSRLQTQEQFRKNNNIQDKTIIQQQIIQYYIQTPVYCRQLVTSFRKSNSLNYKLFMLSEIKYRCATTLESLTDNEQNESDILKRISMIINEKILIRNITIQYEKYKILHGSGKNYTNLVFSHLLGEDQKNIEQEKERKRNQKRGKVQIKDINTYWYQVEQEVTIESAVKDFWDSFIIETGFSLFNLLAQVYQMKDQDVLERIFEQIDNTKKQKKKYKSIVFYNLYKAIFQASQLTKNIKQLQQSAQLSDKIFNPYKLKKASGEQEAQQKKLGYRALRFFATRTGSIEILLPSKQLKKVMFPLVPHCFALNNAIKEKFASDIDRLSQQRKVESVLSNSSHIIQKLKTEYKFQALYKKNFVINLLASNQKLWKQIIFLVIVLENLMILFSSDSNLEQIFSDILFGLTITQIILQFLCFFIFIVKKLPYLRIKSQEIVFEKQINRIRMREIKYKYLDNSQSIVLQEDFVLEKTDSFLLEQNKWRRLYYNITDYLTLYKCILLDYEMIYFLIFTTLAFIGLYINIVLALLLLDVFWRFPTLTSIVNAIWRPSGSILLVLSLYIIMQYYYSLIVYHYYADQYTPYCENLLQCFSFILDVTFKTDGGSVGFVSSSDIYADENYRYSILNFWEFIYVFVVISLLYSIITGIIIDSFGVLRDEAEELDNDIKGFCLICGIDRGTLEKKAKHKKGFRFHVKYEHCVWNYIFYISYLEDKKKSDYNGIESYVDSDLKRESINWFPINKSLSIPDEEEEQEELQNFKQTIDDRLIEIYNKIDQLKG</sequence>
<keyword evidence="4" id="KW-1185">Reference proteome</keyword>
<keyword evidence="1" id="KW-0812">Transmembrane</keyword>
<evidence type="ECO:0000259" key="2">
    <source>
        <dbReference type="Pfam" id="PF08454"/>
    </source>
</evidence>
<evidence type="ECO:0000313" key="4">
    <source>
        <dbReference type="Proteomes" id="UP000688137"/>
    </source>
</evidence>
<feature type="domain" description="RyR/IP3R Homology associated" evidence="2">
    <location>
        <begin position="1870"/>
        <end position="1971"/>
    </location>
</feature>
<organism evidence="3 4">
    <name type="scientific">Paramecium primaurelia</name>
    <dbReference type="NCBI Taxonomy" id="5886"/>
    <lineage>
        <taxon>Eukaryota</taxon>
        <taxon>Sar</taxon>
        <taxon>Alveolata</taxon>
        <taxon>Ciliophora</taxon>
        <taxon>Intramacronucleata</taxon>
        <taxon>Oligohymenophorea</taxon>
        <taxon>Peniculida</taxon>
        <taxon>Parameciidae</taxon>
        <taxon>Paramecium</taxon>
    </lineage>
</organism>
<dbReference type="PANTHER" id="PTHR13715">
    <property type="entry name" value="RYANODINE RECEPTOR AND IP3 RECEPTOR"/>
    <property type="match status" value="1"/>
</dbReference>
<dbReference type="EMBL" id="CAJJDM010000054">
    <property type="protein sequence ID" value="CAD8075143.1"/>
    <property type="molecule type" value="Genomic_DNA"/>
</dbReference>
<dbReference type="PANTHER" id="PTHR13715:SF99">
    <property type="entry name" value="INOSITOL 1,4,5-TRISPHOSPHATE RECEPTOR-LIKE PROTEIN A"/>
    <property type="match status" value="1"/>
</dbReference>
<evidence type="ECO:0000256" key="1">
    <source>
        <dbReference type="SAM" id="Phobius"/>
    </source>
</evidence>
<gene>
    <name evidence="3" type="ORF">PPRIM_AZ9-3.1.T0540055</name>
</gene>
<dbReference type="Proteomes" id="UP000688137">
    <property type="component" value="Unassembled WGS sequence"/>
</dbReference>
<keyword evidence="1" id="KW-0472">Membrane</keyword>
<feature type="transmembrane region" description="Helical" evidence="1">
    <location>
        <begin position="2503"/>
        <end position="2532"/>
    </location>
</feature>
<reference evidence="3" key="1">
    <citation type="submission" date="2021-01" db="EMBL/GenBank/DDBJ databases">
        <authorList>
            <consortium name="Genoscope - CEA"/>
            <person name="William W."/>
        </authorList>
    </citation>
    <scope>NUCLEOTIDE SEQUENCE</scope>
</reference>
<name>A0A8S1MBP9_PARPR</name>
<feature type="transmembrane region" description="Helical" evidence="1">
    <location>
        <begin position="2400"/>
        <end position="2421"/>
    </location>
</feature>
<dbReference type="GO" id="GO:0006816">
    <property type="term" value="P:calcium ion transport"/>
    <property type="evidence" value="ECO:0007669"/>
    <property type="project" value="InterPro"/>
</dbReference>
<keyword evidence="1" id="KW-1133">Transmembrane helix</keyword>
<accession>A0A8S1MBP9</accession>
<dbReference type="OMA" id="KRISMII"/>
<dbReference type="InterPro" id="IPR013662">
    <property type="entry name" value="RIH_assoc-dom"/>
</dbReference>
<evidence type="ECO:0000313" key="3">
    <source>
        <dbReference type="EMBL" id="CAD8075143.1"/>
    </source>
</evidence>